<dbReference type="Proteomes" id="UP000828390">
    <property type="component" value="Unassembled WGS sequence"/>
</dbReference>
<dbReference type="AlphaFoldDB" id="A0A9D4H991"/>
<keyword evidence="2" id="KW-1185">Reference proteome</keyword>
<proteinExistence type="predicted"/>
<sequence length="74" mass="8290">PIRFIKYNHNNARTAQGVQLIAFDKNADNGVIHKMYSVMMPPEGDIVTVVSNHNETSTLFKSSARAAFIFKISH</sequence>
<protein>
    <submittedName>
        <fullName evidence="1">Uncharacterized protein</fullName>
    </submittedName>
</protein>
<evidence type="ECO:0000313" key="1">
    <source>
        <dbReference type="EMBL" id="KAH3827597.1"/>
    </source>
</evidence>
<reference evidence="1" key="1">
    <citation type="journal article" date="2019" name="bioRxiv">
        <title>The Genome of the Zebra Mussel, Dreissena polymorpha: A Resource for Invasive Species Research.</title>
        <authorList>
            <person name="McCartney M.A."/>
            <person name="Auch B."/>
            <person name="Kono T."/>
            <person name="Mallez S."/>
            <person name="Zhang Y."/>
            <person name="Obille A."/>
            <person name="Becker A."/>
            <person name="Abrahante J.E."/>
            <person name="Garbe J."/>
            <person name="Badalamenti J.P."/>
            <person name="Herman A."/>
            <person name="Mangelson H."/>
            <person name="Liachko I."/>
            <person name="Sullivan S."/>
            <person name="Sone E.D."/>
            <person name="Koren S."/>
            <person name="Silverstein K.A.T."/>
            <person name="Beckman K.B."/>
            <person name="Gohl D.M."/>
        </authorList>
    </citation>
    <scope>NUCLEOTIDE SEQUENCE</scope>
    <source>
        <strain evidence="1">Duluth1</strain>
        <tissue evidence="1">Whole animal</tissue>
    </source>
</reference>
<organism evidence="1 2">
    <name type="scientific">Dreissena polymorpha</name>
    <name type="common">Zebra mussel</name>
    <name type="synonym">Mytilus polymorpha</name>
    <dbReference type="NCBI Taxonomy" id="45954"/>
    <lineage>
        <taxon>Eukaryota</taxon>
        <taxon>Metazoa</taxon>
        <taxon>Spiralia</taxon>
        <taxon>Lophotrochozoa</taxon>
        <taxon>Mollusca</taxon>
        <taxon>Bivalvia</taxon>
        <taxon>Autobranchia</taxon>
        <taxon>Heteroconchia</taxon>
        <taxon>Euheterodonta</taxon>
        <taxon>Imparidentia</taxon>
        <taxon>Neoheterodontei</taxon>
        <taxon>Myida</taxon>
        <taxon>Dreissenoidea</taxon>
        <taxon>Dreissenidae</taxon>
        <taxon>Dreissena</taxon>
    </lineage>
</organism>
<reference evidence="1" key="2">
    <citation type="submission" date="2020-11" db="EMBL/GenBank/DDBJ databases">
        <authorList>
            <person name="McCartney M.A."/>
            <person name="Auch B."/>
            <person name="Kono T."/>
            <person name="Mallez S."/>
            <person name="Becker A."/>
            <person name="Gohl D.M."/>
            <person name="Silverstein K.A.T."/>
            <person name="Koren S."/>
            <person name="Bechman K.B."/>
            <person name="Herman A."/>
            <person name="Abrahante J.E."/>
            <person name="Garbe J."/>
        </authorList>
    </citation>
    <scope>NUCLEOTIDE SEQUENCE</scope>
    <source>
        <strain evidence="1">Duluth1</strain>
        <tissue evidence="1">Whole animal</tissue>
    </source>
</reference>
<name>A0A9D4H991_DREPO</name>
<accession>A0A9D4H991</accession>
<evidence type="ECO:0000313" key="2">
    <source>
        <dbReference type="Proteomes" id="UP000828390"/>
    </source>
</evidence>
<gene>
    <name evidence="1" type="ORF">DPMN_129536</name>
</gene>
<comment type="caution">
    <text evidence="1">The sequence shown here is derived from an EMBL/GenBank/DDBJ whole genome shotgun (WGS) entry which is preliminary data.</text>
</comment>
<feature type="non-terminal residue" evidence="1">
    <location>
        <position position="74"/>
    </location>
</feature>
<dbReference type="EMBL" id="JAIWYP010000005">
    <property type="protein sequence ID" value="KAH3827597.1"/>
    <property type="molecule type" value="Genomic_DNA"/>
</dbReference>